<dbReference type="GO" id="GO:0005739">
    <property type="term" value="C:mitochondrion"/>
    <property type="evidence" value="ECO:0007669"/>
    <property type="project" value="TreeGrafter"/>
</dbReference>
<dbReference type="GO" id="GO:0005525">
    <property type="term" value="F:GTP binding"/>
    <property type="evidence" value="ECO:0007669"/>
    <property type="project" value="UniProtKB-KW"/>
</dbReference>
<keyword evidence="2" id="KW-0342">GTP-binding</keyword>
<accession>A0A9P5PHM2</accession>
<dbReference type="PANTHER" id="PTHR43381">
    <property type="entry name" value="TRANSLATION INITIATION FACTOR IF-2-RELATED"/>
    <property type="match status" value="1"/>
</dbReference>
<protein>
    <submittedName>
        <fullName evidence="4">Uncharacterized protein</fullName>
    </submittedName>
</protein>
<reference evidence="4" key="1">
    <citation type="submission" date="2020-11" db="EMBL/GenBank/DDBJ databases">
        <authorList>
            <consortium name="DOE Joint Genome Institute"/>
            <person name="Ahrendt S."/>
            <person name="Riley R."/>
            <person name="Andreopoulos W."/>
            <person name="Labutti K."/>
            <person name="Pangilinan J."/>
            <person name="Ruiz-Duenas F.J."/>
            <person name="Barrasa J.M."/>
            <person name="Sanchez-Garcia M."/>
            <person name="Camarero S."/>
            <person name="Miyauchi S."/>
            <person name="Serrano A."/>
            <person name="Linde D."/>
            <person name="Babiker R."/>
            <person name="Drula E."/>
            <person name="Ayuso-Fernandez I."/>
            <person name="Pacheco R."/>
            <person name="Padilla G."/>
            <person name="Ferreira P."/>
            <person name="Barriuso J."/>
            <person name="Kellner H."/>
            <person name="Castanera R."/>
            <person name="Alfaro M."/>
            <person name="Ramirez L."/>
            <person name="Pisabarro A.G."/>
            <person name="Kuo A."/>
            <person name="Tritt A."/>
            <person name="Lipzen A."/>
            <person name="He G."/>
            <person name="Yan M."/>
            <person name="Ng V."/>
            <person name="Cullen D."/>
            <person name="Martin F."/>
            <person name="Rosso M.-N."/>
            <person name="Henrissat B."/>
            <person name="Hibbett D."/>
            <person name="Martinez A.T."/>
            <person name="Grigoriev I.V."/>
        </authorList>
    </citation>
    <scope>NUCLEOTIDE SEQUENCE</scope>
    <source>
        <strain evidence="4">AH 40177</strain>
    </source>
</reference>
<evidence type="ECO:0000256" key="2">
    <source>
        <dbReference type="ARBA" id="ARBA00023134"/>
    </source>
</evidence>
<name>A0A9P5PHM2_9AGAR</name>
<gene>
    <name evidence="4" type="ORF">BDP27DRAFT_1426960</name>
</gene>
<dbReference type="InterPro" id="IPR027417">
    <property type="entry name" value="P-loop_NTPase"/>
</dbReference>
<evidence type="ECO:0000313" key="4">
    <source>
        <dbReference type="EMBL" id="KAF9063352.1"/>
    </source>
</evidence>
<sequence>MESSAYTGSLVPFLTLSLLSRTCRLRERIPLTRIQNQNRTPPKMSSAQEKAEAAARRAKAHEAALVARVKTTYEYLSAVSWDTSIPERQISSPQFGKPTSRKVKLVVSLNKLVQLPSRRIQDEDCGYEQAWQTRIQDPGLLVIDTTGHESLTNLRSRVVRSVISLFWWLISWLHDLKAQTKESLQLRDRKTPFIVALNKKKIDRLYGWQATPDGFPGVIHFPIHLKLEFEDRTSKIAVEFAE</sequence>
<comment type="caution">
    <text evidence="4">The sequence shown here is derived from an EMBL/GenBank/DDBJ whole genome shotgun (WGS) entry which is preliminary data.</text>
</comment>
<dbReference type="PANTHER" id="PTHR43381:SF4">
    <property type="entry name" value="EUKARYOTIC TRANSLATION INITIATION FACTOR 5B"/>
    <property type="match status" value="1"/>
</dbReference>
<dbReference type="GO" id="GO:0003743">
    <property type="term" value="F:translation initiation factor activity"/>
    <property type="evidence" value="ECO:0007669"/>
    <property type="project" value="TreeGrafter"/>
</dbReference>
<dbReference type="OrthoDB" id="4928at2759"/>
<evidence type="ECO:0000256" key="1">
    <source>
        <dbReference type="ARBA" id="ARBA00022741"/>
    </source>
</evidence>
<dbReference type="Proteomes" id="UP000772434">
    <property type="component" value="Unassembled WGS sequence"/>
</dbReference>
<feature type="region of interest" description="Disordered" evidence="3">
    <location>
        <begin position="35"/>
        <end position="54"/>
    </location>
</feature>
<dbReference type="EMBL" id="JADNRY010000148">
    <property type="protein sequence ID" value="KAF9063352.1"/>
    <property type="molecule type" value="Genomic_DNA"/>
</dbReference>
<dbReference type="AlphaFoldDB" id="A0A9P5PHM2"/>
<evidence type="ECO:0000256" key="3">
    <source>
        <dbReference type="SAM" id="MobiDB-lite"/>
    </source>
</evidence>
<keyword evidence="5" id="KW-1185">Reference proteome</keyword>
<dbReference type="SUPFAM" id="SSF52540">
    <property type="entry name" value="P-loop containing nucleoside triphosphate hydrolases"/>
    <property type="match status" value="1"/>
</dbReference>
<organism evidence="4 5">
    <name type="scientific">Rhodocollybia butyracea</name>
    <dbReference type="NCBI Taxonomy" id="206335"/>
    <lineage>
        <taxon>Eukaryota</taxon>
        <taxon>Fungi</taxon>
        <taxon>Dikarya</taxon>
        <taxon>Basidiomycota</taxon>
        <taxon>Agaricomycotina</taxon>
        <taxon>Agaricomycetes</taxon>
        <taxon>Agaricomycetidae</taxon>
        <taxon>Agaricales</taxon>
        <taxon>Marasmiineae</taxon>
        <taxon>Omphalotaceae</taxon>
        <taxon>Rhodocollybia</taxon>
    </lineage>
</organism>
<feature type="compositionally biased region" description="Polar residues" evidence="3">
    <location>
        <begin position="35"/>
        <end position="46"/>
    </location>
</feature>
<keyword evidence="1" id="KW-0547">Nucleotide-binding</keyword>
<dbReference type="InterPro" id="IPR015760">
    <property type="entry name" value="TIF_IF2"/>
</dbReference>
<proteinExistence type="predicted"/>
<evidence type="ECO:0000313" key="5">
    <source>
        <dbReference type="Proteomes" id="UP000772434"/>
    </source>
</evidence>
<dbReference type="Gene3D" id="3.40.50.300">
    <property type="entry name" value="P-loop containing nucleotide triphosphate hydrolases"/>
    <property type="match status" value="1"/>
</dbReference>